<dbReference type="UniPathway" id="UPA00028">
    <property type="reaction ID" value="UER00003"/>
</dbReference>
<feature type="active site" description="Proton acceptor" evidence="7 8">
    <location>
        <position position="183"/>
    </location>
</feature>
<feature type="binding site" evidence="7 10">
    <location>
        <position position="49"/>
    </location>
    <ligand>
        <name>Mg(2+)</name>
        <dbReference type="ChEBI" id="CHEBI:18420"/>
    </ligand>
</feature>
<dbReference type="GO" id="GO:0032259">
    <property type="term" value="P:methylation"/>
    <property type="evidence" value="ECO:0007669"/>
    <property type="project" value="UniProtKB-KW"/>
</dbReference>
<comment type="catalytic activity">
    <reaction evidence="7">
        <text>(6R)-5,10-methylene-5,6,7,8-tetrahydrofolate + 3-methyl-2-oxobutanoate + H2O = 2-dehydropantoate + (6S)-5,6,7,8-tetrahydrofolate</text>
        <dbReference type="Rhea" id="RHEA:11824"/>
        <dbReference type="ChEBI" id="CHEBI:11561"/>
        <dbReference type="ChEBI" id="CHEBI:11851"/>
        <dbReference type="ChEBI" id="CHEBI:15377"/>
        <dbReference type="ChEBI" id="CHEBI:15636"/>
        <dbReference type="ChEBI" id="CHEBI:57453"/>
        <dbReference type="EC" id="2.1.2.11"/>
    </reaction>
</comment>
<evidence type="ECO:0000256" key="6">
    <source>
        <dbReference type="ARBA" id="ARBA00056497"/>
    </source>
</evidence>
<keyword evidence="7 10" id="KW-0460">Magnesium</keyword>
<dbReference type="HAMAP" id="MF_00156">
    <property type="entry name" value="PanB"/>
    <property type="match status" value="1"/>
</dbReference>
<dbReference type="EC" id="2.1.2.11" evidence="7"/>
<feature type="binding site" evidence="7 9">
    <location>
        <position position="88"/>
    </location>
    <ligand>
        <name>3-methyl-2-oxobutanoate</name>
        <dbReference type="ChEBI" id="CHEBI:11851"/>
    </ligand>
</feature>
<dbReference type="GO" id="GO:0015940">
    <property type="term" value="P:pantothenate biosynthetic process"/>
    <property type="evidence" value="ECO:0007669"/>
    <property type="project" value="UniProtKB-UniRule"/>
</dbReference>
<comment type="pathway">
    <text evidence="1 7">Cofactor biosynthesis; (R)-pantothenate biosynthesis; (R)-pantoate from 3-methyl-2-oxobutanoate: step 1/2.</text>
</comment>
<dbReference type="Gene3D" id="3.20.20.60">
    <property type="entry name" value="Phosphoenolpyruvate-binding domains"/>
    <property type="match status" value="1"/>
</dbReference>
<evidence type="ECO:0000256" key="9">
    <source>
        <dbReference type="PIRSR" id="PIRSR000388-2"/>
    </source>
</evidence>
<comment type="cofactor">
    <cofactor evidence="7 10">
        <name>Mg(2+)</name>
        <dbReference type="ChEBI" id="CHEBI:18420"/>
    </cofactor>
    <text evidence="7 10">Binds 1 Mg(2+) ion per subunit.</text>
</comment>
<dbReference type="AlphaFoldDB" id="A0A518DUH1"/>
<dbReference type="EMBL" id="CP036433">
    <property type="protein sequence ID" value="QDU95485.1"/>
    <property type="molecule type" value="Genomic_DNA"/>
</dbReference>
<dbReference type="InterPro" id="IPR040442">
    <property type="entry name" value="Pyrv_kinase-like_dom_sf"/>
</dbReference>
<keyword evidence="5 7" id="KW-0808">Transferase</keyword>
<feature type="binding site" evidence="7 10">
    <location>
        <position position="88"/>
    </location>
    <ligand>
        <name>Mg(2+)</name>
        <dbReference type="ChEBI" id="CHEBI:18420"/>
    </ligand>
</feature>
<accession>A0A518DUH1</accession>
<feature type="binding site" evidence="7 10">
    <location>
        <position position="120"/>
    </location>
    <ligand>
        <name>Mg(2+)</name>
        <dbReference type="ChEBI" id="CHEBI:18420"/>
    </ligand>
</feature>
<dbReference type="Pfam" id="PF02548">
    <property type="entry name" value="Pantoate_transf"/>
    <property type="match status" value="1"/>
</dbReference>
<name>A0A518DUH1_9BACT</name>
<reference evidence="11 12" key="1">
    <citation type="submission" date="2019-02" db="EMBL/GenBank/DDBJ databases">
        <title>Deep-cultivation of Planctomycetes and their phenomic and genomic characterization uncovers novel biology.</title>
        <authorList>
            <person name="Wiegand S."/>
            <person name="Jogler M."/>
            <person name="Boedeker C."/>
            <person name="Pinto D."/>
            <person name="Vollmers J."/>
            <person name="Rivas-Marin E."/>
            <person name="Kohn T."/>
            <person name="Peeters S.H."/>
            <person name="Heuer A."/>
            <person name="Rast P."/>
            <person name="Oberbeckmann S."/>
            <person name="Bunk B."/>
            <person name="Jeske O."/>
            <person name="Meyerdierks A."/>
            <person name="Storesund J.E."/>
            <person name="Kallscheuer N."/>
            <person name="Luecker S."/>
            <person name="Lage O.M."/>
            <person name="Pohl T."/>
            <person name="Merkel B.J."/>
            <person name="Hornburger P."/>
            <person name="Mueller R.-W."/>
            <person name="Bruemmer F."/>
            <person name="Labrenz M."/>
            <person name="Spormann A.M."/>
            <person name="Op den Camp H."/>
            <person name="Overmann J."/>
            <person name="Amann R."/>
            <person name="Jetten M.S.M."/>
            <person name="Mascher T."/>
            <person name="Medema M.H."/>
            <person name="Devos D.P."/>
            <person name="Kaster A.-K."/>
            <person name="Ovreas L."/>
            <person name="Rohde M."/>
            <person name="Galperin M.Y."/>
            <person name="Jogler C."/>
        </authorList>
    </citation>
    <scope>NUCLEOTIDE SEQUENCE [LARGE SCALE GENOMIC DNA]</scope>
    <source>
        <strain evidence="11 12">Pla85_3_4</strain>
    </source>
</reference>
<dbReference type="CDD" id="cd06557">
    <property type="entry name" value="KPHMT-like"/>
    <property type="match status" value="1"/>
</dbReference>
<dbReference type="NCBIfam" id="NF001452">
    <property type="entry name" value="PRK00311.1"/>
    <property type="match status" value="1"/>
</dbReference>
<proteinExistence type="inferred from homology"/>
<keyword evidence="7" id="KW-0963">Cytoplasm</keyword>
<feature type="binding site" evidence="7 9">
    <location>
        <position position="118"/>
    </location>
    <ligand>
        <name>3-methyl-2-oxobutanoate</name>
        <dbReference type="ChEBI" id="CHEBI:11851"/>
    </ligand>
</feature>
<dbReference type="Proteomes" id="UP000317648">
    <property type="component" value="Chromosome"/>
</dbReference>
<evidence type="ECO:0000256" key="5">
    <source>
        <dbReference type="ARBA" id="ARBA00022679"/>
    </source>
</evidence>
<sequence length="265" mass="27911">MSSSPRRLTVPQFVALKSQGKKIAMLTGYDYPTAQLIDAAGVDAILVGDTVGVVVQGRENTLPVTLDEIIYHAEMVGRATKSALLIGDLPFGSYQLGVSQAIESASRILKETACQAVKLEGGTEQAAVIAGLTGAGIPVMAHVGVRPQSVHQMGGYKVQRDESQLLIDAHSAEQAGAFSIVLECLPSAIAAKITKELTIPTIGIGAGVDCDGQVLVLHDMLGLTDAPPRFVKQYADLGSAIQKAAAQYCKEVRNGEFPTAKHAYR</sequence>
<dbReference type="NCBIfam" id="TIGR00222">
    <property type="entry name" value="panB"/>
    <property type="match status" value="1"/>
</dbReference>
<dbReference type="OrthoDB" id="9781789at2"/>
<dbReference type="RefSeq" id="WP_145054218.1">
    <property type="nucleotide sequence ID" value="NZ_CP036433.1"/>
</dbReference>
<evidence type="ECO:0000256" key="7">
    <source>
        <dbReference type="HAMAP-Rule" id="MF_00156"/>
    </source>
</evidence>
<gene>
    <name evidence="7 11" type="primary">panB</name>
    <name evidence="11" type="ORF">Pla8534_33000</name>
</gene>
<comment type="subcellular location">
    <subcellularLocation>
        <location evidence="7">Cytoplasm</location>
    </subcellularLocation>
</comment>
<evidence type="ECO:0000256" key="8">
    <source>
        <dbReference type="PIRSR" id="PIRSR000388-1"/>
    </source>
</evidence>
<comment type="function">
    <text evidence="6 7">Catalyzes the reversible reaction in which hydroxymethyl group from 5,10-methylenetetrahydrofolate is transferred onto alpha-ketoisovalerate to form ketopantoate.</text>
</comment>
<evidence type="ECO:0000256" key="2">
    <source>
        <dbReference type="ARBA" id="ARBA00008676"/>
    </source>
</evidence>
<keyword evidence="4 7" id="KW-0566">Pantothenate biosynthesis</keyword>
<keyword evidence="7 10" id="KW-0479">Metal-binding</keyword>
<keyword evidence="11" id="KW-0489">Methyltransferase</keyword>
<dbReference type="InterPro" id="IPR003700">
    <property type="entry name" value="Pantoate_hydroxy_MeTrfase"/>
</dbReference>
<dbReference type="GO" id="GO:0003864">
    <property type="term" value="F:3-methyl-2-oxobutanoate hydroxymethyltransferase activity"/>
    <property type="evidence" value="ECO:0007669"/>
    <property type="project" value="UniProtKB-UniRule"/>
</dbReference>
<dbReference type="SUPFAM" id="SSF51621">
    <property type="entry name" value="Phosphoenolpyruvate/pyruvate domain"/>
    <property type="match status" value="1"/>
</dbReference>
<dbReference type="InterPro" id="IPR015813">
    <property type="entry name" value="Pyrv/PenolPyrv_kinase-like_dom"/>
</dbReference>
<protein>
    <recommendedName>
        <fullName evidence="7">3-methyl-2-oxobutanoate hydroxymethyltransferase</fullName>
        <ecNumber evidence="7">2.1.2.11</ecNumber>
    </recommendedName>
    <alternativeName>
        <fullName evidence="7">Ketopantoate hydroxymethyltransferase</fullName>
        <shortName evidence="7">KPHMT</shortName>
    </alternativeName>
</protein>
<feature type="binding site" evidence="7 9">
    <location>
        <begin position="49"/>
        <end position="50"/>
    </location>
    <ligand>
        <name>3-methyl-2-oxobutanoate</name>
        <dbReference type="ChEBI" id="CHEBI:11851"/>
    </ligand>
</feature>
<dbReference type="PANTHER" id="PTHR20881:SF0">
    <property type="entry name" value="3-METHYL-2-OXOBUTANOATE HYDROXYMETHYLTRANSFERASE"/>
    <property type="match status" value="1"/>
</dbReference>
<dbReference type="PANTHER" id="PTHR20881">
    <property type="entry name" value="3-METHYL-2-OXOBUTANOATE HYDROXYMETHYLTRANSFERASE"/>
    <property type="match status" value="1"/>
</dbReference>
<evidence type="ECO:0000313" key="12">
    <source>
        <dbReference type="Proteomes" id="UP000317648"/>
    </source>
</evidence>
<comment type="similarity">
    <text evidence="2 7">Belongs to the PanB family.</text>
</comment>
<dbReference type="GO" id="GO:0000287">
    <property type="term" value="F:magnesium ion binding"/>
    <property type="evidence" value="ECO:0007669"/>
    <property type="project" value="TreeGrafter"/>
</dbReference>
<evidence type="ECO:0000256" key="4">
    <source>
        <dbReference type="ARBA" id="ARBA00022655"/>
    </source>
</evidence>
<comment type="subunit">
    <text evidence="3 7">Homodecamer; pentamer of dimers.</text>
</comment>
<dbReference type="FunFam" id="3.20.20.60:FF:000003">
    <property type="entry name" value="3-methyl-2-oxobutanoate hydroxymethyltransferase"/>
    <property type="match status" value="1"/>
</dbReference>
<keyword evidence="12" id="KW-1185">Reference proteome</keyword>
<dbReference type="KEGG" id="lcre:Pla8534_33000"/>
<evidence type="ECO:0000256" key="10">
    <source>
        <dbReference type="PIRSR" id="PIRSR000388-3"/>
    </source>
</evidence>
<organism evidence="11 12">
    <name type="scientific">Lignipirellula cremea</name>
    <dbReference type="NCBI Taxonomy" id="2528010"/>
    <lineage>
        <taxon>Bacteria</taxon>
        <taxon>Pseudomonadati</taxon>
        <taxon>Planctomycetota</taxon>
        <taxon>Planctomycetia</taxon>
        <taxon>Pirellulales</taxon>
        <taxon>Pirellulaceae</taxon>
        <taxon>Lignipirellula</taxon>
    </lineage>
</organism>
<dbReference type="GO" id="GO:0005737">
    <property type="term" value="C:cytoplasm"/>
    <property type="evidence" value="ECO:0007669"/>
    <property type="project" value="UniProtKB-SubCell"/>
</dbReference>
<dbReference type="GO" id="GO:0008168">
    <property type="term" value="F:methyltransferase activity"/>
    <property type="evidence" value="ECO:0007669"/>
    <property type="project" value="UniProtKB-KW"/>
</dbReference>
<evidence type="ECO:0000313" key="11">
    <source>
        <dbReference type="EMBL" id="QDU95485.1"/>
    </source>
</evidence>
<evidence type="ECO:0000256" key="3">
    <source>
        <dbReference type="ARBA" id="ARBA00011424"/>
    </source>
</evidence>
<dbReference type="PIRSF" id="PIRSF000388">
    <property type="entry name" value="Pantoate_hydroxy_MeTrfase"/>
    <property type="match status" value="1"/>
</dbReference>
<evidence type="ECO:0000256" key="1">
    <source>
        <dbReference type="ARBA" id="ARBA00005033"/>
    </source>
</evidence>